<evidence type="ECO:0000313" key="1">
    <source>
        <dbReference type="EMBL" id="SVB80388.1"/>
    </source>
</evidence>
<feature type="non-terminal residue" evidence="1">
    <location>
        <position position="67"/>
    </location>
</feature>
<reference evidence="1" key="1">
    <citation type="submission" date="2018-05" db="EMBL/GenBank/DDBJ databases">
        <authorList>
            <person name="Lanie J.A."/>
            <person name="Ng W.-L."/>
            <person name="Kazmierczak K.M."/>
            <person name="Andrzejewski T.M."/>
            <person name="Davidsen T.M."/>
            <person name="Wayne K.J."/>
            <person name="Tettelin H."/>
            <person name="Glass J.I."/>
            <person name="Rusch D."/>
            <person name="Podicherti R."/>
            <person name="Tsui H.-C.T."/>
            <person name="Winkler M.E."/>
        </authorList>
    </citation>
    <scope>NUCLEOTIDE SEQUENCE</scope>
</reference>
<organism evidence="1">
    <name type="scientific">marine metagenome</name>
    <dbReference type="NCBI Taxonomy" id="408172"/>
    <lineage>
        <taxon>unclassified sequences</taxon>
        <taxon>metagenomes</taxon>
        <taxon>ecological metagenomes</taxon>
    </lineage>
</organism>
<dbReference type="AlphaFoldDB" id="A0A382GZ99"/>
<protein>
    <recommendedName>
        <fullName evidence="2">Helix-turn-helix type 11 domain-containing protein</fullName>
    </recommendedName>
</protein>
<proteinExistence type="predicted"/>
<evidence type="ECO:0008006" key="2">
    <source>
        <dbReference type="Google" id="ProtNLM"/>
    </source>
</evidence>
<dbReference type="EMBL" id="UINC01058297">
    <property type="protein sequence ID" value="SVB80388.1"/>
    <property type="molecule type" value="Genomic_DNA"/>
</dbReference>
<gene>
    <name evidence="1" type="ORF">METZ01_LOCUS233242</name>
</gene>
<sequence length="67" mass="7575">MALDDLTEFELRLLKWISASDFVEVPWSTKRAADAFKVSEKEVYEALAVLTAKARDNIHISYDDGAI</sequence>
<accession>A0A382GZ99</accession>
<name>A0A382GZ99_9ZZZZ</name>